<sequence>MADVVRIPGAFLAALIESGRGRRVTARCQTCDRYAEQLAVPEMPPGSPLAGLPMMDLFTQGSTAVCLHCRTLNCQSEPFDD</sequence>
<name>A0A1I2M1B7_9ACTN</name>
<dbReference type="AlphaFoldDB" id="A0A1I2M1B7"/>
<proteinExistence type="predicted"/>
<organism evidence="1 2">
    <name type="scientific">Actinoplanes philippinensis</name>
    <dbReference type="NCBI Taxonomy" id="35752"/>
    <lineage>
        <taxon>Bacteria</taxon>
        <taxon>Bacillati</taxon>
        <taxon>Actinomycetota</taxon>
        <taxon>Actinomycetes</taxon>
        <taxon>Micromonosporales</taxon>
        <taxon>Micromonosporaceae</taxon>
        <taxon>Actinoplanes</taxon>
    </lineage>
</organism>
<reference evidence="1 2" key="1">
    <citation type="submission" date="2016-10" db="EMBL/GenBank/DDBJ databases">
        <authorList>
            <person name="de Groot N.N."/>
        </authorList>
    </citation>
    <scope>NUCLEOTIDE SEQUENCE [LARGE SCALE GENOMIC DNA]</scope>
    <source>
        <strain evidence="1 2">DSM 43019</strain>
    </source>
</reference>
<gene>
    <name evidence="1" type="ORF">SAMN05421541_12469</name>
</gene>
<accession>A0A1I2M1B7</accession>
<keyword evidence="2" id="KW-1185">Reference proteome</keyword>
<dbReference type="Proteomes" id="UP000199645">
    <property type="component" value="Unassembled WGS sequence"/>
</dbReference>
<dbReference type="RefSeq" id="WP_143134142.1">
    <property type="nucleotide sequence ID" value="NZ_BOMT01000092.1"/>
</dbReference>
<evidence type="ECO:0000313" key="1">
    <source>
        <dbReference type="EMBL" id="SFF83186.1"/>
    </source>
</evidence>
<evidence type="ECO:0000313" key="2">
    <source>
        <dbReference type="Proteomes" id="UP000199645"/>
    </source>
</evidence>
<dbReference type="EMBL" id="FONV01000024">
    <property type="protein sequence ID" value="SFF83186.1"/>
    <property type="molecule type" value="Genomic_DNA"/>
</dbReference>
<protein>
    <submittedName>
        <fullName evidence="1">Uncharacterized protein</fullName>
    </submittedName>
</protein>